<keyword evidence="3" id="KW-1133">Transmembrane helix</keyword>
<dbReference type="Pfam" id="PF13181">
    <property type="entry name" value="TPR_8"/>
    <property type="match status" value="3"/>
</dbReference>
<protein>
    <submittedName>
        <fullName evidence="4">Tetratricopeptide repeat-containing protein</fullName>
    </submittedName>
</protein>
<name>A0A1G6NHZ7_9BACT</name>
<feature type="repeat" description="TPR" evidence="1">
    <location>
        <begin position="406"/>
        <end position="439"/>
    </location>
</feature>
<sequence length="695" mass="80923">MADDKDKIIVIEEEPNSKEETQLQQKQQEVPEEEEKNPLLVPKKRPVWLFLGTGIVFLIAAAIFVFFSKSPVPKKITKPQPQKVVKTKENLDLHFIEGLNLENKGNLKQAIEEFKKSKNYLFLAYINIAKIYQMQNNQQMAYEYIKKANDYLHSTFSNPNEYIDSYMYLFSYYMQNNHFNEAKDLLKDLQNANIKNHEIDIMNVYYDFLTQKDVKNVLNNIDQMLKKGYKDRLLYEMLGYIYAKENNYPKAKEYFSKVGNSSVAEHNMAFLQFAQNNLENALNYAIESLNKKLDPKLAYFAYLLALKSNNMQTAYNLISNIDTQDVVNDFSIVPTLDKQELLKQINYKDCRIICALQSLIIMQSIDPIHYSANLASNIDLGNIYLSFGLMSQAKESYMSAISESYSLNQANKAYAYFKENNLRQALNYYQKAYQSNPSNPILYYNLALMYEKNYNFDKAKQMFSVLINRYPNFPLPYFNMALIDFTQGSTQTAKNYLNQFFTKQSSLGSKPKSVLVCNDYALSLVNKLKEPKNISVEDFVLLKAISDGRFDYLKLEKKYLNDKLHLNMKNFDMVDILEALRNFNPDLNRIMADLYLIENKPEKAIRTFTNINDYNAQDYYKMALCYLLLGYKTQADDYLTKSILLNKNTKDSNINPLFAKLIIQIMNKNLNGMQDLTKKVNSNKGLLSFDIEVKK</sequence>
<dbReference type="Pfam" id="PF14559">
    <property type="entry name" value="TPR_19"/>
    <property type="match status" value="1"/>
</dbReference>
<evidence type="ECO:0000313" key="5">
    <source>
        <dbReference type="Proteomes" id="UP000199411"/>
    </source>
</evidence>
<reference evidence="5" key="1">
    <citation type="submission" date="2016-10" db="EMBL/GenBank/DDBJ databases">
        <authorList>
            <person name="Varghese N."/>
            <person name="Submissions S."/>
        </authorList>
    </citation>
    <scope>NUCLEOTIDE SEQUENCE [LARGE SCALE GENOMIC DNA]</scope>
    <source>
        <strain evidence="5">DSM 8415</strain>
    </source>
</reference>
<dbReference type="SMART" id="SM00028">
    <property type="entry name" value="TPR"/>
    <property type="match status" value="5"/>
</dbReference>
<feature type="compositionally biased region" description="Basic and acidic residues" evidence="2">
    <location>
        <begin position="1"/>
        <end position="21"/>
    </location>
</feature>
<feature type="region of interest" description="Disordered" evidence="2">
    <location>
        <begin position="1"/>
        <end position="36"/>
    </location>
</feature>
<keyword evidence="3" id="KW-0812">Transmembrane</keyword>
<dbReference type="AlphaFoldDB" id="A0A1G6NHZ7"/>
<evidence type="ECO:0000256" key="2">
    <source>
        <dbReference type="SAM" id="MobiDB-lite"/>
    </source>
</evidence>
<dbReference type="Proteomes" id="UP000199411">
    <property type="component" value="Unassembled WGS sequence"/>
</dbReference>
<dbReference type="InterPro" id="IPR019734">
    <property type="entry name" value="TPR_rpt"/>
</dbReference>
<accession>A0A1G6NHZ7</accession>
<organism evidence="4 5">
    <name type="scientific">Desulfurella multipotens</name>
    <dbReference type="NCBI Taxonomy" id="79269"/>
    <lineage>
        <taxon>Bacteria</taxon>
        <taxon>Pseudomonadati</taxon>
        <taxon>Campylobacterota</taxon>
        <taxon>Desulfurellia</taxon>
        <taxon>Desulfurellales</taxon>
        <taxon>Desulfurellaceae</taxon>
        <taxon>Desulfurella</taxon>
    </lineage>
</organism>
<feature type="transmembrane region" description="Helical" evidence="3">
    <location>
        <begin position="47"/>
        <end position="67"/>
    </location>
</feature>
<keyword evidence="1" id="KW-0802">TPR repeat</keyword>
<dbReference type="SUPFAM" id="SSF48452">
    <property type="entry name" value="TPR-like"/>
    <property type="match status" value="2"/>
</dbReference>
<evidence type="ECO:0000313" key="4">
    <source>
        <dbReference type="EMBL" id="SDC66966.1"/>
    </source>
</evidence>
<gene>
    <name evidence="4" type="ORF">SAMN05660835_01198</name>
</gene>
<keyword evidence="5" id="KW-1185">Reference proteome</keyword>
<dbReference type="PROSITE" id="PS50005">
    <property type="entry name" value="TPR"/>
    <property type="match status" value="2"/>
</dbReference>
<dbReference type="EMBL" id="FMYU01000007">
    <property type="protein sequence ID" value="SDC66966.1"/>
    <property type="molecule type" value="Genomic_DNA"/>
</dbReference>
<evidence type="ECO:0000256" key="3">
    <source>
        <dbReference type="SAM" id="Phobius"/>
    </source>
</evidence>
<evidence type="ECO:0000256" key="1">
    <source>
        <dbReference type="PROSITE-ProRule" id="PRU00339"/>
    </source>
</evidence>
<dbReference type="RefSeq" id="WP_092128896.1">
    <property type="nucleotide sequence ID" value="NZ_FMYU01000007.1"/>
</dbReference>
<dbReference type="Gene3D" id="1.25.40.10">
    <property type="entry name" value="Tetratricopeptide repeat domain"/>
    <property type="match status" value="4"/>
</dbReference>
<dbReference type="OrthoDB" id="5395044at2"/>
<proteinExistence type="predicted"/>
<dbReference type="InterPro" id="IPR011990">
    <property type="entry name" value="TPR-like_helical_dom_sf"/>
</dbReference>
<keyword evidence="3" id="KW-0472">Membrane</keyword>
<feature type="repeat" description="TPR" evidence="1">
    <location>
        <begin position="440"/>
        <end position="473"/>
    </location>
</feature>